<dbReference type="EMBL" id="GBRH01158987">
    <property type="protein sequence ID" value="JAE38909.1"/>
    <property type="molecule type" value="Transcribed_RNA"/>
</dbReference>
<name>A0A0A9HSU9_ARUDO</name>
<dbReference type="AlphaFoldDB" id="A0A0A9HSU9"/>
<reference evidence="1" key="2">
    <citation type="journal article" date="2015" name="Data Brief">
        <title>Shoot transcriptome of the giant reed, Arundo donax.</title>
        <authorList>
            <person name="Barrero R.A."/>
            <person name="Guerrero F.D."/>
            <person name="Moolhuijzen P."/>
            <person name="Goolsby J.A."/>
            <person name="Tidwell J."/>
            <person name="Bellgard S.E."/>
            <person name="Bellgard M.I."/>
        </authorList>
    </citation>
    <scope>NUCLEOTIDE SEQUENCE</scope>
    <source>
        <tissue evidence="1">Shoot tissue taken approximately 20 cm above the soil surface</tissue>
    </source>
</reference>
<proteinExistence type="predicted"/>
<protein>
    <submittedName>
        <fullName evidence="1">Uncharacterized protein</fullName>
    </submittedName>
</protein>
<reference evidence="1" key="1">
    <citation type="submission" date="2014-09" db="EMBL/GenBank/DDBJ databases">
        <authorList>
            <person name="Magalhaes I.L.F."/>
            <person name="Oliveira U."/>
            <person name="Santos F.R."/>
            <person name="Vidigal T.H.D.A."/>
            <person name="Brescovit A.D."/>
            <person name="Santos A.J."/>
        </authorList>
    </citation>
    <scope>NUCLEOTIDE SEQUENCE</scope>
    <source>
        <tissue evidence="1">Shoot tissue taken approximately 20 cm above the soil surface</tissue>
    </source>
</reference>
<organism evidence="1">
    <name type="scientific">Arundo donax</name>
    <name type="common">Giant reed</name>
    <name type="synonym">Donax arundinaceus</name>
    <dbReference type="NCBI Taxonomy" id="35708"/>
    <lineage>
        <taxon>Eukaryota</taxon>
        <taxon>Viridiplantae</taxon>
        <taxon>Streptophyta</taxon>
        <taxon>Embryophyta</taxon>
        <taxon>Tracheophyta</taxon>
        <taxon>Spermatophyta</taxon>
        <taxon>Magnoliopsida</taxon>
        <taxon>Liliopsida</taxon>
        <taxon>Poales</taxon>
        <taxon>Poaceae</taxon>
        <taxon>PACMAD clade</taxon>
        <taxon>Arundinoideae</taxon>
        <taxon>Arundineae</taxon>
        <taxon>Arundo</taxon>
    </lineage>
</organism>
<sequence length="44" mass="5426">MNILFQPLNRARFRSKQRYNYYYCKPEGHSSTNEMTCHAQFTRH</sequence>
<evidence type="ECO:0000313" key="1">
    <source>
        <dbReference type="EMBL" id="JAE38909.1"/>
    </source>
</evidence>
<accession>A0A0A9HSU9</accession>